<dbReference type="AlphaFoldDB" id="A0A2K3CQJ4"/>
<gene>
    <name evidence="1" type="ORF">CHLRE_17g724873v5</name>
</gene>
<dbReference type="GeneID" id="66057045"/>
<dbReference type="EMBL" id="CM008978">
    <property type="protein sequence ID" value="PNW70557.1"/>
    <property type="molecule type" value="Genomic_DNA"/>
</dbReference>
<reference evidence="1 2" key="1">
    <citation type="journal article" date="2007" name="Science">
        <title>The Chlamydomonas genome reveals the evolution of key animal and plant functions.</title>
        <authorList>
            <person name="Merchant S.S."/>
            <person name="Prochnik S.E."/>
            <person name="Vallon O."/>
            <person name="Harris E.H."/>
            <person name="Karpowicz S.J."/>
            <person name="Witman G.B."/>
            <person name="Terry A."/>
            <person name="Salamov A."/>
            <person name="Fritz-Laylin L.K."/>
            <person name="Marechal-Drouard L."/>
            <person name="Marshall W.F."/>
            <person name="Qu L.H."/>
            <person name="Nelson D.R."/>
            <person name="Sanderfoot A.A."/>
            <person name="Spalding M.H."/>
            <person name="Kapitonov V.V."/>
            <person name="Ren Q."/>
            <person name="Ferris P."/>
            <person name="Lindquist E."/>
            <person name="Shapiro H."/>
            <person name="Lucas S.M."/>
            <person name="Grimwood J."/>
            <person name="Schmutz J."/>
            <person name="Cardol P."/>
            <person name="Cerutti H."/>
            <person name="Chanfreau G."/>
            <person name="Chen C.L."/>
            <person name="Cognat V."/>
            <person name="Croft M.T."/>
            <person name="Dent R."/>
            <person name="Dutcher S."/>
            <person name="Fernandez E."/>
            <person name="Fukuzawa H."/>
            <person name="Gonzalez-Ballester D."/>
            <person name="Gonzalez-Halphen D."/>
            <person name="Hallmann A."/>
            <person name="Hanikenne M."/>
            <person name="Hippler M."/>
            <person name="Inwood W."/>
            <person name="Jabbari K."/>
            <person name="Kalanon M."/>
            <person name="Kuras R."/>
            <person name="Lefebvre P.A."/>
            <person name="Lemaire S.D."/>
            <person name="Lobanov A.V."/>
            <person name="Lohr M."/>
            <person name="Manuell A."/>
            <person name="Meier I."/>
            <person name="Mets L."/>
            <person name="Mittag M."/>
            <person name="Mittelmeier T."/>
            <person name="Moroney J.V."/>
            <person name="Moseley J."/>
            <person name="Napoli C."/>
            <person name="Nedelcu A.M."/>
            <person name="Niyogi K."/>
            <person name="Novoselov S.V."/>
            <person name="Paulsen I.T."/>
            <person name="Pazour G."/>
            <person name="Purton S."/>
            <person name="Ral J.P."/>
            <person name="Riano-Pachon D.M."/>
            <person name="Riekhof W."/>
            <person name="Rymarquis L."/>
            <person name="Schroda M."/>
            <person name="Stern D."/>
            <person name="Umen J."/>
            <person name="Willows R."/>
            <person name="Wilson N."/>
            <person name="Zimmer S.L."/>
            <person name="Allmer J."/>
            <person name="Balk J."/>
            <person name="Bisova K."/>
            <person name="Chen C.J."/>
            <person name="Elias M."/>
            <person name="Gendler K."/>
            <person name="Hauser C."/>
            <person name="Lamb M.R."/>
            <person name="Ledford H."/>
            <person name="Long J.C."/>
            <person name="Minagawa J."/>
            <person name="Page M.D."/>
            <person name="Pan J."/>
            <person name="Pootakham W."/>
            <person name="Roje S."/>
            <person name="Rose A."/>
            <person name="Stahlberg E."/>
            <person name="Terauchi A.M."/>
            <person name="Yang P."/>
            <person name="Ball S."/>
            <person name="Bowler C."/>
            <person name="Dieckmann C.L."/>
            <person name="Gladyshev V.N."/>
            <person name="Green P."/>
            <person name="Jorgensen R."/>
            <person name="Mayfield S."/>
            <person name="Mueller-Roeber B."/>
            <person name="Rajamani S."/>
            <person name="Sayre R.T."/>
            <person name="Brokstein P."/>
            <person name="Dubchak I."/>
            <person name="Goodstein D."/>
            <person name="Hornick L."/>
            <person name="Huang Y.W."/>
            <person name="Jhaveri J."/>
            <person name="Luo Y."/>
            <person name="Martinez D."/>
            <person name="Ngau W.C."/>
            <person name="Otillar B."/>
            <person name="Poliakov A."/>
            <person name="Porter A."/>
            <person name="Szajkowski L."/>
            <person name="Werner G."/>
            <person name="Zhou K."/>
            <person name="Grigoriev I.V."/>
            <person name="Rokhsar D.S."/>
            <person name="Grossman A.R."/>
        </authorList>
    </citation>
    <scope>NUCLEOTIDE SEQUENCE [LARGE SCALE GENOMIC DNA]</scope>
    <source>
        <strain evidence="2">CC-503</strain>
    </source>
</reference>
<dbReference type="KEGG" id="cre:CHLRE_17g724873v5"/>
<dbReference type="Proteomes" id="UP000006906">
    <property type="component" value="Chromosome 17"/>
</dbReference>
<evidence type="ECO:0000313" key="1">
    <source>
        <dbReference type="EMBL" id="PNW70557.1"/>
    </source>
</evidence>
<protein>
    <submittedName>
        <fullName evidence="1">Uncharacterized protein</fullName>
    </submittedName>
</protein>
<keyword evidence="2" id="KW-1185">Reference proteome</keyword>
<organism evidence="1 2">
    <name type="scientific">Chlamydomonas reinhardtii</name>
    <name type="common">Chlamydomonas smithii</name>
    <dbReference type="NCBI Taxonomy" id="3055"/>
    <lineage>
        <taxon>Eukaryota</taxon>
        <taxon>Viridiplantae</taxon>
        <taxon>Chlorophyta</taxon>
        <taxon>core chlorophytes</taxon>
        <taxon>Chlorophyceae</taxon>
        <taxon>CS clade</taxon>
        <taxon>Chlamydomonadales</taxon>
        <taxon>Chlamydomonadaceae</taxon>
        <taxon>Chlamydomonas</taxon>
    </lineage>
</organism>
<evidence type="ECO:0000313" key="2">
    <source>
        <dbReference type="Proteomes" id="UP000006906"/>
    </source>
</evidence>
<accession>A0A2K3CQJ4</accession>
<proteinExistence type="predicted"/>
<sequence length="105" mass="11207">MVEELQQGIDAAVRPADAQRYSQSVVEHANRVKRTKAELLASSQSAQAHLCKTAQVHAPEAAVILTSASGLGRVPFCGLAQTWRTVARRQGAQQHPRPAATPPCA</sequence>
<dbReference type="RefSeq" id="XP_042914782.1">
    <property type="nucleotide sequence ID" value="XM_043072323.1"/>
</dbReference>
<dbReference type="Gramene" id="PNW70557">
    <property type="protein sequence ID" value="PNW70557"/>
    <property type="gene ID" value="CHLRE_17g724873v5"/>
</dbReference>
<name>A0A2K3CQJ4_CHLRE</name>
<dbReference type="InParanoid" id="A0A2K3CQJ4"/>